<keyword evidence="3" id="KW-1185">Reference proteome</keyword>
<dbReference type="Pfam" id="PF00403">
    <property type="entry name" value="HMA"/>
    <property type="match status" value="1"/>
</dbReference>
<reference evidence="2 3" key="1">
    <citation type="submission" date="2016-04" db="EMBL/GenBank/DDBJ databases">
        <title>Complete genome seqeunce of Leptospira alstonii serovar Room22.</title>
        <authorList>
            <person name="Nally J.E."/>
            <person name="Bayles D.O."/>
            <person name="Hurley D."/>
            <person name="Fanning S."/>
            <person name="McMahon B.J."/>
            <person name="Arent Z."/>
        </authorList>
    </citation>
    <scope>NUCLEOTIDE SEQUENCE [LARGE SCALE GENOMIC DNA]</scope>
    <source>
        <strain evidence="2 3">GWTS #1</strain>
    </source>
</reference>
<dbReference type="CDD" id="cd00371">
    <property type="entry name" value="HMA"/>
    <property type="match status" value="1"/>
</dbReference>
<dbReference type="RefSeq" id="WP_069606171.1">
    <property type="nucleotide sequence ID" value="NZ_CP015217.1"/>
</dbReference>
<protein>
    <submittedName>
        <fullName evidence="2">Copper resistance protein CopZ</fullName>
    </submittedName>
</protein>
<dbReference type="KEGG" id="laj:A0128_03025"/>
<dbReference type="SUPFAM" id="SSF55008">
    <property type="entry name" value="HMA, heavy metal-associated domain"/>
    <property type="match status" value="1"/>
</dbReference>
<dbReference type="GO" id="GO:0046872">
    <property type="term" value="F:metal ion binding"/>
    <property type="evidence" value="ECO:0007669"/>
    <property type="project" value="InterPro"/>
</dbReference>
<proteinExistence type="predicted"/>
<feature type="domain" description="HMA" evidence="1">
    <location>
        <begin position="2"/>
        <end position="66"/>
    </location>
</feature>
<evidence type="ECO:0000313" key="2">
    <source>
        <dbReference type="EMBL" id="AOP32928.1"/>
    </source>
</evidence>
<sequence length="69" mass="7479">MKEIKLTVEGMTCNHCQHTIESALKEIGLSSKASLANKEVVYQGEGTEEELSKVRAAILEEGYTPGAVQ</sequence>
<dbReference type="EMBL" id="CP015217">
    <property type="protein sequence ID" value="AOP32928.1"/>
    <property type="molecule type" value="Genomic_DNA"/>
</dbReference>
<dbReference type="Proteomes" id="UP000094197">
    <property type="component" value="Chromosome 1"/>
</dbReference>
<dbReference type="OrthoDB" id="9813965at2"/>
<dbReference type="InterPro" id="IPR006121">
    <property type="entry name" value="HMA_dom"/>
</dbReference>
<evidence type="ECO:0000259" key="1">
    <source>
        <dbReference type="PROSITE" id="PS50846"/>
    </source>
</evidence>
<dbReference type="InterPro" id="IPR036163">
    <property type="entry name" value="HMA_dom_sf"/>
</dbReference>
<dbReference type="AlphaFoldDB" id="A0A1D7UTQ3"/>
<dbReference type="Gene3D" id="3.30.70.100">
    <property type="match status" value="1"/>
</dbReference>
<name>A0A1D7UTQ3_9LEPT</name>
<dbReference type="PROSITE" id="PS50846">
    <property type="entry name" value="HMA_2"/>
    <property type="match status" value="1"/>
</dbReference>
<evidence type="ECO:0000313" key="3">
    <source>
        <dbReference type="Proteomes" id="UP000094197"/>
    </source>
</evidence>
<gene>
    <name evidence="2" type="ORF">A0128_03025</name>
</gene>
<accession>A0A1D7UTQ3</accession>
<organism evidence="2 3">
    <name type="scientific">Leptospira tipperaryensis</name>
    <dbReference type="NCBI Taxonomy" id="2564040"/>
    <lineage>
        <taxon>Bacteria</taxon>
        <taxon>Pseudomonadati</taxon>
        <taxon>Spirochaetota</taxon>
        <taxon>Spirochaetia</taxon>
        <taxon>Leptospirales</taxon>
        <taxon>Leptospiraceae</taxon>
        <taxon>Leptospira</taxon>
    </lineage>
</organism>